<dbReference type="AlphaFoldDB" id="A0A540LNZ8"/>
<dbReference type="EMBL" id="VIEB01000514">
    <property type="protein sequence ID" value="TQD88217.1"/>
    <property type="molecule type" value="Genomic_DNA"/>
</dbReference>
<accession>A0A540LNZ8</accession>
<reference evidence="1 2" key="1">
    <citation type="journal article" date="2019" name="G3 (Bethesda)">
        <title>Sequencing of a Wild Apple (Malus baccata) Genome Unravels the Differences Between Cultivated and Wild Apple Species Regarding Disease Resistance and Cold Tolerance.</title>
        <authorList>
            <person name="Chen X."/>
        </authorList>
    </citation>
    <scope>NUCLEOTIDE SEQUENCE [LARGE SCALE GENOMIC DNA]</scope>
    <source>
        <strain evidence="2">cv. Shandingzi</strain>
        <tissue evidence="1">Leaves</tissue>
    </source>
</reference>
<proteinExistence type="predicted"/>
<dbReference type="Proteomes" id="UP000315295">
    <property type="component" value="Unassembled WGS sequence"/>
</dbReference>
<keyword evidence="2" id="KW-1185">Reference proteome</keyword>
<comment type="caution">
    <text evidence="1">The sequence shown here is derived from an EMBL/GenBank/DDBJ whole genome shotgun (WGS) entry which is preliminary data.</text>
</comment>
<protein>
    <submittedName>
        <fullName evidence="1">Uncharacterized protein</fullName>
    </submittedName>
</protein>
<name>A0A540LNZ8_MALBA</name>
<evidence type="ECO:0000313" key="1">
    <source>
        <dbReference type="EMBL" id="TQD88217.1"/>
    </source>
</evidence>
<sequence>MTAEPQSEVHRLWGLQKLSCCCSIHKMYPLSSSSSPQKPMGLRPSTIGLTRYDSAISSLPNSVVDSVIGTAADFDFSSLRSQPLIGYYFFGNGHGDSFSFTSFESTFKVNSSNCGYREANTTKPLL</sequence>
<evidence type="ECO:0000313" key="2">
    <source>
        <dbReference type="Proteomes" id="UP000315295"/>
    </source>
</evidence>
<gene>
    <name evidence="1" type="ORF">C1H46_026278</name>
</gene>
<organism evidence="1 2">
    <name type="scientific">Malus baccata</name>
    <name type="common">Siberian crab apple</name>
    <name type="synonym">Pyrus baccata</name>
    <dbReference type="NCBI Taxonomy" id="106549"/>
    <lineage>
        <taxon>Eukaryota</taxon>
        <taxon>Viridiplantae</taxon>
        <taxon>Streptophyta</taxon>
        <taxon>Embryophyta</taxon>
        <taxon>Tracheophyta</taxon>
        <taxon>Spermatophyta</taxon>
        <taxon>Magnoliopsida</taxon>
        <taxon>eudicotyledons</taxon>
        <taxon>Gunneridae</taxon>
        <taxon>Pentapetalae</taxon>
        <taxon>rosids</taxon>
        <taxon>fabids</taxon>
        <taxon>Rosales</taxon>
        <taxon>Rosaceae</taxon>
        <taxon>Amygdaloideae</taxon>
        <taxon>Maleae</taxon>
        <taxon>Malus</taxon>
    </lineage>
</organism>